<dbReference type="GO" id="GO:0046872">
    <property type="term" value="F:metal ion binding"/>
    <property type="evidence" value="ECO:0007669"/>
    <property type="project" value="UniProtKB-KW"/>
</dbReference>
<dbReference type="GO" id="GO:0003824">
    <property type="term" value="F:catalytic activity"/>
    <property type="evidence" value="ECO:0007669"/>
    <property type="project" value="InterPro"/>
</dbReference>
<feature type="domain" description="Radical SAM core" evidence="7">
    <location>
        <begin position="177"/>
        <end position="341"/>
    </location>
</feature>
<keyword evidence="3" id="KW-0949">S-adenosyl-L-methionine</keyword>
<reference evidence="8" key="1">
    <citation type="journal article" date="2015" name="Proc. Natl. Acad. Sci. U.S.A.">
        <title>Networks of energetic and metabolic interactions define dynamics in microbial communities.</title>
        <authorList>
            <person name="Embree M."/>
            <person name="Liu J.K."/>
            <person name="Al-Bassam M.M."/>
            <person name="Zengler K."/>
        </authorList>
    </citation>
    <scope>NUCLEOTIDE SEQUENCE</scope>
</reference>
<dbReference type="CDD" id="cd01335">
    <property type="entry name" value="Radical_SAM"/>
    <property type="match status" value="1"/>
</dbReference>
<keyword evidence="4" id="KW-0479">Metal-binding</keyword>
<dbReference type="InterPro" id="IPR013785">
    <property type="entry name" value="Aldolase_TIM"/>
</dbReference>
<dbReference type="GO" id="GO:0051539">
    <property type="term" value="F:4 iron, 4 sulfur cluster binding"/>
    <property type="evidence" value="ECO:0007669"/>
    <property type="project" value="UniProtKB-KW"/>
</dbReference>
<keyword evidence="2" id="KW-0004">4Fe-4S</keyword>
<dbReference type="SFLD" id="SFLDG01109">
    <property type="entry name" value="Uncharacterised_Radical_SAM_Su"/>
    <property type="match status" value="1"/>
</dbReference>
<dbReference type="InterPro" id="IPR007197">
    <property type="entry name" value="rSAM"/>
</dbReference>
<evidence type="ECO:0000256" key="1">
    <source>
        <dbReference type="ARBA" id="ARBA00001966"/>
    </source>
</evidence>
<evidence type="ECO:0000313" key="8">
    <source>
        <dbReference type="EMBL" id="KUG03409.1"/>
    </source>
</evidence>
<protein>
    <submittedName>
        <fullName evidence="8">Radical sam domain protein</fullName>
    </submittedName>
</protein>
<keyword evidence="5" id="KW-0408">Iron</keyword>
<comment type="cofactor">
    <cofactor evidence="1">
        <name>[4Fe-4S] cluster</name>
        <dbReference type="ChEBI" id="CHEBI:49883"/>
    </cofactor>
</comment>
<dbReference type="Pfam" id="PF04055">
    <property type="entry name" value="Radical_SAM"/>
    <property type="match status" value="1"/>
</dbReference>
<dbReference type="InterPro" id="IPR034457">
    <property type="entry name" value="Organic_radical-activating"/>
</dbReference>
<evidence type="ECO:0000256" key="2">
    <source>
        <dbReference type="ARBA" id="ARBA00022485"/>
    </source>
</evidence>
<sequence>MDSPTVSMLARSGSQWVEPENLEMMPLPQGATLVTLPGYLPIGLDDKGEIFLIEQVPGLPAQGVVFAVAALLPQGFTRTLLPAGVRQNASGCLPVYGYAAVGFRNEKIYVAAIKSDEHRKWHPKNYNTSNLEAKIKRLTHRYPNNRILHQLSRCSLQYGCYTAQNIFYQRWEGGIPTMISCNADCLGCISENHGPFDSPQNRLTFLPEVDEIAQIGIEHLQMARDAIISFGQGCEGEPSLNATKLALAIKKIREETSLGTINMNTNAGYTRGIRQMCDAGLDSMRVTIFSCREDNYLSYHRPKDYLLTDVINSIHYAKDKGLGISLNLLVFPGFTDREEEVQALLSFVQGNPVDMIQLRNLNIDADFLMNNLRGDSPGIGIGNFIKVLRQEVPQVRLGSYSHPVSGA</sequence>
<dbReference type="AlphaFoldDB" id="A0A0W8E4T2"/>
<dbReference type="PANTHER" id="PTHR30352:SF5">
    <property type="entry name" value="PYRUVATE FORMATE-LYASE 1-ACTIVATING ENZYME"/>
    <property type="match status" value="1"/>
</dbReference>
<dbReference type="EMBL" id="LNQE01001882">
    <property type="protein sequence ID" value="KUG03409.1"/>
    <property type="molecule type" value="Genomic_DNA"/>
</dbReference>
<dbReference type="Gene3D" id="3.20.20.70">
    <property type="entry name" value="Aldolase class I"/>
    <property type="match status" value="1"/>
</dbReference>
<organism evidence="8">
    <name type="scientific">hydrocarbon metagenome</name>
    <dbReference type="NCBI Taxonomy" id="938273"/>
    <lineage>
        <taxon>unclassified sequences</taxon>
        <taxon>metagenomes</taxon>
        <taxon>ecological metagenomes</taxon>
    </lineage>
</organism>
<evidence type="ECO:0000256" key="4">
    <source>
        <dbReference type="ARBA" id="ARBA00022723"/>
    </source>
</evidence>
<gene>
    <name evidence="8" type="ORF">ASZ90_019197</name>
</gene>
<dbReference type="PANTHER" id="PTHR30352">
    <property type="entry name" value="PYRUVATE FORMATE-LYASE-ACTIVATING ENZYME"/>
    <property type="match status" value="1"/>
</dbReference>
<dbReference type="InterPro" id="IPR058240">
    <property type="entry name" value="rSAM_sf"/>
</dbReference>
<proteinExistence type="predicted"/>
<keyword evidence="6" id="KW-0411">Iron-sulfur</keyword>
<name>A0A0W8E4T2_9ZZZZ</name>
<evidence type="ECO:0000256" key="5">
    <source>
        <dbReference type="ARBA" id="ARBA00023004"/>
    </source>
</evidence>
<evidence type="ECO:0000256" key="6">
    <source>
        <dbReference type="ARBA" id="ARBA00023014"/>
    </source>
</evidence>
<evidence type="ECO:0000256" key="3">
    <source>
        <dbReference type="ARBA" id="ARBA00022691"/>
    </source>
</evidence>
<accession>A0A0W8E4T2</accession>
<dbReference type="SFLD" id="SFLDS00029">
    <property type="entry name" value="Radical_SAM"/>
    <property type="match status" value="1"/>
</dbReference>
<dbReference type="SUPFAM" id="SSF102114">
    <property type="entry name" value="Radical SAM enzymes"/>
    <property type="match status" value="1"/>
</dbReference>
<comment type="caution">
    <text evidence="8">The sequence shown here is derived from an EMBL/GenBank/DDBJ whole genome shotgun (WGS) entry which is preliminary data.</text>
</comment>
<evidence type="ECO:0000259" key="7">
    <source>
        <dbReference type="Pfam" id="PF04055"/>
    </source>
</evidence>